<accession>A0A8J6N2L7</accession>
<evidence type="ECO:0000313" key="3">
    <source>
        <dbReference type="EMBL" id="MBC8178816.1"/>
    </source>
</evidence>
<dbReference type="EMBL" id="JACNJD010000317">
    <property type="protein sequence ID" value="MBC8178816.1"/>
    <property type="molecule type" value="Genomic_DNA"/>
</dbReference>
<gene>
    <name evidence="3" type="ORF">H8E19_15540</name>
</gene>
<proteinExistence type="predicted"/>
<feature type="transmembrane region" description="Helical" evidence="2">
    <location>
        <begin position="41"/>
        <end position="64"/>
    </location>
</feature>
<sequence>MLFPRVKRLLEKIKSSDSSSFTVMISRGLGKVRSFNISSRLLLWSTVVFVLYLVFSTVAITRYFGELRSNTVQLALLQDLQNEIEGTKKTLYRAKQRLKLLEDHIGNSQGKQEKQTESLEPGDINPVPTKPVIQEETFTKPDEADPVEPVIEIRNLTTKRGGGRLSVKFRLVKIMPDRNQIKGYIFMIAANNESDSPQLWTYPRAALKNGEPINYKQGEFFKVRNYRIIRGKYFLDSETETPSLLSILVYNKSGELLLKKEFAIEKAP</sequence>
<keyword evidence="2" id="KW-0812">Transmembrane</keyword>
<evidence type="ECO:0000256" key="2">
    <source>
        <dbReference type="SAM" id="Phobius"/>
    </source>
</evidence>
<feature type="region of interest" description="Disordered" evidence="1">
    <location>
        <begin position="105"/>
        <end position="126"/>
    </location>
</feature>
<dbReference type="Proteomes" id="UP000650524">
    <property type="component" value="Unassembled WGS sequence"/>
</dbReference>
<keyword evidence="2" id="KW-0472">Membrane</keyword>
<feature type="compositionally biased region" description="Basic and acidic residues" evidence="1">
    <location>
        <begin position="105"/>
        <end position="117"/>
    </location>
</feature>
<keyword evidence="2" id="KW-1133">Transmembrane helix</keyword>
<name>A0A8J6N2L7_9DELT</name>
<evidence type="ECO:0000256" key="1">
    <source>
        <dbReference type="SAM" id="MobiDB-lite"/>
    </source>
</evidence>
<evidence type="ECO:0000313" key="4">
    <source>
        <dbReference type="Proteomes" id="UP000650524"/>
    </source>
</evidence>
<protein>
    <submittedName>
        <fullName evidence="3">Uncharacterized protein</fullName>
    </submittedName>
</protein>
<organism evidence="3 4">
    <name type="scientific">Candidatus Desulfacyla euxinica</name>
    <dbReference type="NCBI Taxonomy" id="2841693"/>
    <lineage>
        <taxon>Bacteria</taxon>
        <taxon>Deltaproteobacteria</taxon>
        <taxon>Candidatus Desulfacyla</taxon>
    </lineage>
</organism>
<reference evidence="3 4" key="1">
    <citation type="submission" date="2020-08" db="EMBL/GenBank/DDBJ databases">
        <title>Bridging the membrane lipid divide: bacteria of the FCB group superphylum have the potential to synthesize archaeal ether lipids.</title>
        <authorList>
            <person name="Villanueva L."/>
            <person name="Von Meijenfeldt F.A.B."/>
            <person name="Westbye A.B."/>
            <person name="Yadav S."/>
            <person name="Hopmans E.C."/>
            <person name="Dutilh B.E."/>
            <person name="Sinninghe Damste J.S."/>
        </authorList>
    </citation>
    <scope>NUCLEOTIDE SEQUENCE [LARGE SCALE GENOMIC DNA]</scope>
    <source>
        <strain evidence="3">NIOZ-UU27</strain>
    </source>
</reference>
<dbReference type="AlphaFoldDB" id="A0A8J6N2L7"/>
<comment type="caution">
    <text evidence="3">The sequence shown here is derived from an EMBL/GenBank/DDBJ whole genome shotgun (WGS) entry which is preliminary data.</text>
</comment>